<comment type="subcellular location">
    <subcellularLocation>
        <location evidence="1">Membrane</location>
    </subcellularLocation>
</comment>
<evidence type="ECO:0000256" key="7">
    <source>
        <dbReference type="SAM" id="Phobius"/>
    </source>
</evidence>
<feature type="compositionally biased region" description="Low complexity" evidence="6">
    <location>
        <begin position="121"/>
        <end position="169"/>
    </location>
</feature>
<name>A0A6A6P529_9PEZI</name>
<dbReference type="InterPro" id="IPR000612">
    <property type="entry name" value="PMP3"/>
</dbReference>
<gene>
    <name evidence="8" type="ORF">BDY21DRAFT_362427</name>
</gene>
<dbReference type="PANTHER" id="PTHR21659">
    <property type="entry name" value="HYDROPHOBIC PROTEIN RCI2 LOW TEMPERATURE AND SALT RESPONSIVE PROTEIN LTI6 -RELATED"/>
    <property type="match status" value="1"/>
</dbReference>
<feature type="region of interest" description="Disordered" evidence="6">
    <location>
        <begin position="102"/>
        <end position="202"/>
    </location>
</feature>
<evidence type="ECO:0000256" key="4">
    <source>
        <dbReference type="ARBA" id="ARBA00022989"/>
    </source>
</evidence>
<proteinExistence type="inferred from homology"/>
<sequence length="202" mass="21106">MCGTDCFLALLSILFPPIGVWVKRGLCSADSLINLALCCLGYLPGLLHAWYIIFAYPDDPFADDYNCTHGDHRRRGSSAASDPEGTRHVTYYYVQQPAPRRLSAQPSYGTMPPQNAEARSPRAAPVATAPPAGARADAVPDPYPGQAAGAANAFAGRVQTAGAGEQAQGQGQGQEGAGPSDGAPPPSYADAVKGDFKVQSQD</sequence>
<evidence type="ECO:0000256" key="5">
    <source>
        <dbReference type="ARBA" id="ARBA00023136"/>
    </source>
</evidence>
<protein>
    <recommendedName>
        <fullName evidence="10">Stress response RCI peptide</fullName>
    </recommendedName>
</protein>
<dbReference type="OrthoDB" id="2802411at2759"/>
<evidence type="ECO:0000256" key="6">
    <source>
        <dbReference type="SAM" id="MobiDB-lite"/>
    </source>
</evidence>
<comment type="similarity">
    <text evidence="2">Belongs to the UPF0057 (PMP3) family.</text>
</comment>
<dbReference type="Pfam" id="PF01679">
    <property type="entry name" value="Pmp3"/>
    <property type="match status" value="1"/>
</dbReference>
<keyword evidence="3 7" id="KW-0812">Transmembrane</keyword>
<evidence type="ECO:0000256" key="2">
    <source>
        <dbReference type="ARBA" id="ARBA00009530"/>
    </source>
</evidence>
<reference evidence="8" key="1">
    <citation type="journal article" date="2020" name="Stud. Mycol.">
        <title>101 Dothideomycetes genomes: a test case for predicting lifestyles and emergence of pathogens.</title>
        <authorList>
            <person name="Haridas S."/>
            <person name="Albert R."/>
            <person name="Binder M."/>
            <person name="Bloem J."/>
            <person name="Labutti K."/>
            <person name="Salamov A."/>
            <person name="Andreopoulos B."/>
            <person name="Baker S."/>
            <person name="Barry K."/>
            <person name="Bills G."/>
            <person name="Bluhm B."/>
            <person name="Cannon C."/>
            <person name="Castanera R."/>
            <person name="Culley D."/>
            <person name="Daum C."/>
            <person name="Ezra D."/>
            <person name="Gonzalez J."/>
            <person name="Henrissat B."/>
            <person name="Kuo A."/>
            <person name="Liang C."/>
            <person name="Lipzen A."/>
            <person name="Lutzoni F."/>
            <person name="Magnuson J."/>
            <person name="Mondo S."/>
            <person name="Nolan M."/>
            <person name="Ohm R."/>
            <person name="Pangilinan J."/>
            <person name="Park H.-J."/>
            <person name="Ramirez L."/>
            <person name="Alfaro M."/>
            <person name="Sun H."/>
            <person name="Tritt A."/>
            <person name="Yoshinaga Y."/>
            <person name="Zwiers L.-H."/>
            <person name="Turgeon B."/>
            <person name="Goodwin S."/>
            <person name="Spatafora J."/>
            <person name="Crous P."/>
            <person name="Grigoriev I."/>
        </authorList>
    </citation>
    <scope>NUCLEOTIDE SEQUENCE</scope>
    <source>
        <strain evidence="8">ATCC 16933</strain>
    </source>
</reference>
<accession>A0A6A6P529</accession>
<evidence type="ECO:0008006" key="10">
    <source>
        <dbReference type="Google" id="ProtNLM"/>
    </source>
</evidence>
<dbReference type="PANTHER" id="PTHR21659:SF57">
    <property type="entry name" value="PLASMA MEMBRANE PROTEOLIPID 31"/>
    <property type="match status" value="1"/>
</dbReference>
<keyword evidence="9" id="KW-1185">Reference proteome</keyword>
<dbReference type="GO" id="GO:0016020">
    <property type="term" value="C:membrane"/>
    <property type="evidence" value="ECO:0007669"/>
    <property type="project" value="UniProtKB-SubCell"/>
</dbReference>
<dbReference type="PROSITE" id="PS01309">
    <property type="entry name" value="UPF0057"/>
    <property type="match status" value="1"/>
</dbReference>
<dbReference type="EMBL" id="MU001676">
    <property type="protein sequence ID" value="KAF2458904.1"/>
    <property type="molecule type" value="Genomic_DNA"/>
</dbReference>
<evidence type="ECO:0000256" key="3">
    <source>
        <dbReference type="ARBA" id="ARBA00022692"/>
    </source>
</evidence>
<dbReference type="AlphaFoldDB" id="A0A6A6P529"/>
<keyword evidence="4 7" id="KW-1133">Transmembrane helix</keyword>
<feature type="transmembrane region" description="Helical" evidence="7">
    <location>
        <begin position="6"/>
        <end position="22"/>
    </location>
</feature>
<organism evidence="8 9">
    <name type="scientific">Lineolata rhizophorae</name>
    <dbReference type="NCBI Taxonomy" id="578093"/>
    <lineage>
        <taxon>Eukaryota</taxon>
        <taxon>Fungi</taxon>
        <taxon>Dikarya</taxon>
        <taxon>Ascomycota</taxon>
        <taxon>Pezizomycotina</taxon>
        <taxon>Dothideomycetes</taxon>
        <taxon>Dothideomycetes incertae sedis</taxon>
        <taxon>Lineolatales</taxon>
        <taxon>Lineolataceae</taxon>
        <taxon>Lineolata</taxon>
    </lineage>
</organism>
<keyword evidence="5 7" id="KW-0472">Membrane</keyword>
<evidence type="ECO:0000256" key="1">
    <source>
        <dbReference type="ARBA" id="ARBA00004370"/>
    </source>
</evidence>
<evidence type="ECO:0000313" key="9">
    <source>
        <dbReference type="Proteomes" id="UP000799766"/>
    </source>
</evidence>
<feature type="transmembrane region" description="Helical" evidence="7">
    <location>
        <begin position="34"/>
        <end position="56"/>
    </location>
</feature>
<evidence type="ECO:0000313" key="8">
    <source>
        <dbReference type="EMBL" id="KAF2458904.1"/>
    </source>
</evidence>
<dbReference type="Proteomes" id="UP000799766">
    <property type="component" value="Unassembled WGS sequence"/>
</dbReference>